<dbReference type="GO" id="GO:0016811">
    <property type="term" value="F:hydrolase activity, acting on carbon-nitrogen (but not peptide) bonds, in linear amides"/>
    <property type="evidence" value="ECO:0007669"/>
    <property type="project" value="TreeGrafter"/>
</dbReference>
<reference evidence="4 5" key="1">
    <citation type="submission" date="2019-06" db="EMBL/GenBank/DDBJ databases">
        <title>Sequencing the genomes of 1000 actinobacteria strains.</title>
        <authorList>
            <person name="Klenk H.-P."/>
        </authorList>
    </citation>
    <scope>NUCLEOTIDE SEQUENCE [LARGE SCALE GENOMIC DNA]</scope>
    <source>
        <strain evidence="4 5">DSM 12362</strain>
    </source>
</reference>
<feature type="binding site" evidence="2">
    <location>
        <position position="148"/>
    </location>
    <ligand>
        <name>Zn(2+)</name>
        <dbReference type="ChEBI" id="CHEBI:29105"/>
    </ligand>
</feature>
<name>A0A543KKX5_9MICO</name>
<dbReference type="EC" id="3.5.1.115" evidence="2"/>
<protein>
    <recommendedName>
        <fullName evidence="2">Mycothiol S-conjugate amidase</fullName>
        <ecNumber evidence="2">3.5.1.115</ecNumber>
    </recommendedName>
</protein>
<evidence type="ECO:0000256" key="1">
    <source>
        <dbReference type="ARBA" id="ARBA00022833"/>
    </source>
</evidence>
<dbReference type="Gene3D" id="3.40.50.10320">
    <property type="entry name" value="LmbE-like"/>
    <property type="match status" value="1"/>
</dbReference>
<dbReference type="RefSeq" id="WP_141817443.1">
    <property type="nucleotide sequence ID" value="NZ_BAAAIL010000003.1"/>
</dbReference>
<comment type="catalytic activity">
    <reaction evidence="2">
        <text>mycothiol S-conjugate + H2O = an N-acetyl-L-cysteine-S-conjugate + 1D-myo-inositol 2-amino-2-deoxy-alpha-D-glucopyranoside</text>
        <dbReference type="Rhea" id="RHEA:36543"/>
        <dbReference type="ChEBI" id="CHEBI:15377"/>
        <dbReference type="ChEBI" id="CHEBI:58718"/>
        <dbReference type="ChEBI" id="CHEBI:58886"/>
        <dbReference type="ChEBI" id="CHEBI:59633"/>
        <dbReference type="EC" id="3.5.1.115"/>
    </reaction>
</comment>
<dbReference type="InterPro" id="IPR017811">
    <property type="entry name" value="Mca"/>
</dbReference>
<keyword evidence="2" id="KW-0479">Metal-binding</keyword>
<feature type="compositionally biased region" description="Basic and acidic residues" evidence="3">
    <location>
        <begin position="339"/>
        <end position="353"/>
    </location>
</feature>
<feature type="region of interest" description="Disordered" evidence="3">
    <location>
        <begin position="301"/>
        <end position="353"/>
    </location>
</feature>
<organism evidence="4 5">
    <name type="scientific">Ornithinimicrobium humiphilum</name>
    <dbReference type="NCBI Taxonomy" id="125288"/>
    <lineage>
        <taxon>Bacteria</taxon>
        <taxon>Bacillati</taxon>
        <taxon>Actinomycetota</taxon>
        <taxon>Actinomycetes</taxon>
        <taxon>Micrococcales</taxon>
        <taxon>Ornithinimicrobiaceae</taxon>
        <taxon>Ornithinimicrobium</taxon>
    </lineage>
</organism>
<evidence type="ECO:0000256" key="3">
    <source>
        <dbReference type="SAM" id="MobiDB-lite"/>
    </source>
</evidence>
<dbReference type="Proteomes" id="UP000315133">
    <property type="component" value="Unassembled WGS sequence"/>
</dbReference>
<dbReference type="InterPro" id="IPR024078">
    <property type="entry name" value="LmbE-like_dom_sf"/>
</dbReference>
<keyword evidence="5" id="KW-1185">Reference proteome</keyword>
<dbReference type="PANTHER" id="PTHR12993:SF11">
    <property type="entry name" value="N-ACETYLGLUCOSAMINYL-PHOSPHATIDYLINOSITOL DE-N-ACETYLASE"/>
    <property type="match status" value="1"/>
</dbReference>
<dbReference type="NCBIfam" id="TIGR03446">
    <property type="entry name" value="mycothiol_Mca"/>
    <property type="match status" value="1"/>
</dbReference>
<keyword evidence="2" id="KW-0378">Hydrolase</keyword>
<comment type="subunit">
    <text evidence="2">Monomer.</text>
</comment>
<dbReference type="Pfam" id="PF02585">
    <property type="entry name" value="PIG-L"/>
    <property type="match status" value="1"/>
</dbReference>
<dbReference type="EMBL" id="VFPU01000001">
    <property type="protein sequence ID" value="TQM95732.1"/>
    <property type="molecule type" value="Genomic_DNA"/>
</dbReference>
<feature type="binding site" evidence="2">
    <location>
        <position position="17"/>
    </location>
    <ligand>
        <name>Zn(2+)</name>
        <dbReference type="ChEBI" id="CHEBI:29105"/>
    </ligand>
</feature>
<dbReference type="HAMAP" id="MF_01482">
    <property type="entry name" value="Mca"/>
    <property type="match status" value="1"/>
</dbReference>
<keyword evidence="1 2" id="KW-0862">Zinc</keyword>
<dbReference type="InterPro" id="IPR003737">
    <property type="entry name" value="GlcNAc_PI_deacetylase-related"/>
</dbReference>
<dbReference type="SUPFAM" id="SSF102588">
    <property type="entry name" value="LmbE-like"/>
    <property type="match status" value="1"/>
</dbReference>
<dbReference type="GO" id="GO:0008270">
    <property type="term" value="F:zinc ion binding"/>
    <property type="evidence" value="ECO:0007669"/>
    <property type="project" value="UniProtKB-UniRule"/>
</dbReference>
<accession>A0A543KKX5</accession>
<gene>
    <name evidence="2" type="primary">mca</name>
    <name evidence="4" type="ORF">FB476_0582</name>
</gene>
<comment type="similarity">
    <text evidence="2">Belongs to the MshB deacetylase family. Mca subfamily.</text>
</comment>
<dbReference type="GO" id="GO:0010126">
    <property type="term" value="P:mycothiol metabolic process"/>
    <property type="evidence" value="ECO:0007669"/>
    <property type="project" value="UniProtKB-UniRule"/>
</dbReference>
<dbReference type="PANTHER" id="PTHR12993">
    <property type="entry name" value="N-ACETYLGLUCOSAMINYL-PHOSPHATIDYLINOSITOL DE-N-ACETYLASE-RELATED"/>
    <property type="match status" value="1"/>
</dbReference>
<dbReference type="GO" id="GO:0010127">
    <property type="term" value="P:mycothiol-dependent detoxification"/>
    <property type="evidence" value="ECO:0007669"/>
    <property type="project" value="UniProtKB-UniRule"/>
</dbReference>
<proteinExistence type="inferred from homology"/>
<dbReference type="AlphaFoldDB" id="A0A543KKX5"/>
<comment type="function">
    <text evidence="2">A mycothiol (MSH, N-acetylcysteinyl-glucosaminyl-inositol) S-conjugate amidase, it recycles conjugated MSH to the N-acetyl cysteine conjugate (AcCys S-conjugate, a mercapturic acid) and the MSH precursor. Involved in MSH-dependent detoxification of a number of alkylating agents and antibiotics.</text>
</comment>
<feature type="binding site" evidence="2">
    <location>
        <position position="20"/>
    </location>
    <ligand>
        <name>Zn(2+)</name>
        <dbReference type="ChEBI" id="CHEBI:29105"/>
    </ligand>
</feature>
<sequence length="353" mass="39509">MTTPDRAGLRLMAVHAHPDDESSKGAATTARYVSEGVSVRVVSCTGGERGDILNERLKGDEEILRDLPRVRREEMARAAEILGISHTWLGFVDSGLPEGDPLPPLPEGCFALEPLERTTEALVRVIREFRPHVVTTYDENGGYPHPDHIQTHVVTMSAWRAAGDPEAFPGAGEPWQPLKLYYNGWSAERTERLHEAMLEAGLESPYADWIANLRRRPRRQIFTHVHCADWFEVRDRALLAHATQVDPDGQWFAVPLELQKKVWPTEDYELARSIVPVELPEDDLFAGIVELDDPDELCRRAPERDGDGEPVVAYVGPPALPPLEPGLEPRSTAPQDGDADARDEMREEEGHHE</sequence>
<evidence type="ECO:0000313" key="5">
    <source>
        <dbReference type="Proteomes" id="UP000315133"/>
    </source>
</evidence>
<comment type="cofactor">
    <cofactor evidence="2">
        <name>Zn(2+)</name>
        <dbReference type="ChEBI" id="CHEBI:29105"/>
    </cofactor>
    <text evidence="2">Binds 1 zinc ion per subunit.</text>
</comment>
<dbReference type="OrthoDB" id="158614at2"/>
<comment type="caution">
    <text evidence="4">The sequence shown here is derived from an EMBL/GenBank/DDBJ whole genome shotgun (WGS) entry which is preliminary data.</text>
</comment>
<evidence type="ECO:0000256" key="2">
    <source>
        <dbReference type="HAMAP-Rule" id="MF_01482"/>
    </source>
</evidence>
<evidence type="ECO:0000313" key="4">
    <source>
        <dbReference type="EMBL" id="TQM95732.1"/>
    </source>
</evidence>